<organism evidence="1 2">
    <name type="scientific">Streptomyces cinnamoneus</name>
    <name type="common">Streptoverticillium cinnamoneum</name>
    <dbReference type="NCBI Taxonomy" id="53446"/>
    <lineage>
        <taxon>Bacteria</taxon>
        <taxon>Bacillati</taxon>
        <taxon>Actinomycetota</taxon>
        <taxon>Actinomycetes</taxon>
        <taxon>Kitasatosporales</taxon>
        <taxon>Streptomycetaceae</taxon>
        <taxon>Streptomyces</taxon>
        <taxon>Streptomyces cinnamoneus group</taxon>
    </lineage>
</organism>
<dbReference type="EMBL" id="BMVB01000047">
    <property type="protein sequence ID" value="GHC74446.1"/>
    <property type="molecule type" value="Genomic_DNA"/>
</dbReference>
<evidence type="ECO:0000313" key="2">
    <source>
        <dbReference type="Proteomes" id="UP000646244"/>
    </source>
</evidence>
<reference evidence="1" key="2">
    <citation type="submission" date="2020-09" db="EMBL/GenBank/DDBJ databases">
        <authorList>
            <person name="Sun Q."/>
            <person name="Ohkuma M."/>
        </authorList>
    </citation>
    <scope>NUCLEOTIDE SEQUENCE</scope>
    <source>
        <strain evidence="1">JCM 4633</strain>
    </source>
</reference>
<evidence type="ECO:0000313" key="1">
    <source>
        <dbReference type="EMBL" id="GHC74446.1"/>
    </source>
</evidence>
<dbReference type="Proteomes" id="UP000646244">
    <property type="component" value="Unassembled WGS sequence"/>
</dbReference>
<reference evidence="1" key="1">
    <citation type="journal article" date="2014" name="Int. J. Syst. Evol. Microbiol.">
        <title>Complete genome sequence of Corynebacterium casei LMG S-19264T (=DSM 44701T), isolated from a smear-ripened cheese.</title>
        <authorList>
            <consortium name="US DOE Joint Genome Institute (JGI-PGF)"/>
            <person name="Walter F."/>
            <person name="Albersmeier A."/>
            <person name="Kalinowski J."/>
            <person name="Ruckert C."/>
        </authorList>
    </citation>
    <scope>NUCLEOTIDE SEQUENCE</scope>
    <source>
        <strain evidence="1">JCM 4633</strain>
    </source>
</reference>
<accession>A0A918U0J1</accession>
<protein>
    <submittedName>
        <fullName evidence="1">Uncharacterized protein</fullName>
    </submittedName>
</protein>
<name>A0A918U0J1_STRCJ</name>
<proteinExistence type="predicted"/>
<comment type="caution">
    <text evidence="1">The sequence shown here is derived from an EMBL/GenBank/DDBJ whole genome shotgun (WGS) entry which is preliminary data.</text>
</comment>
<gene>
    <name evidence="1" type="ORF">GCM10010507_62290</name>
</gene>
<dbReference type="AlphaFoldDB" id="A0A918U0J1"/>
<sequence length="131" mass="14611">MKALGFYRELWPSSSDWDGNIGDFVSNSPQPNEQEVAAYLRNGHALFASMGVVDDVLGSGESIVGGSSLFTDGDWVWRGDLWFYVVTYHLLLPDEFTSKIRASGYSMPSVEQDRLVELTDAVQSLRTRGRN</sequence>
<dbReference type="RefSeq" id="WP_190113297.1">
    <property type="nucleotide sequence ID" value="NZ_BMVB01000047.1"/>
</dbReference>